<evidence type="ECO:0000313" key="4">
    <source>
        <dbReference type="EMBL" id="SDW32976.1"/>
    </source>
</evidence>
<proteinExistence type="predicted"/>
<dbReference type="OrthoDB" id="121409at2157"/>
<dbReference type="EMBL" id="CP017921">
    <property type="protein sequence ID" value="APH39615.1"/>
    <property type="molecule type" value="Genomic_DNA"/>
</dbReference>
<reference evidence="2 5" key="1">
    <citation type="submission" date="2016-10" db="EMBL/GenBank/DDBJ databases">
        <title>Methanohalophilus halophilus.</title>
        <authorList>
            <person name="L'haridon S."/>
        </authorList>
    </citation>
    <scope>NUCLEOTIDE SEQUENCE [LARGE SCALE GENOMIC DNA]</scope>
    <source>
        <strain evidence="2 5">Z-7982</strain>
    </source>
</reference>
<evidence type="ECO:0000313" key="6">
    <source>
        <dbReference type="Proteomes" id="UP000198669"/>
    </source>
</evidence>
<dbReference type="Proteomes" id="UP000267921">
    <property type="component" value="Unassembled WGS sequence"/>
</dbReference>
<dbReference type="AlphaFoldDB" id="A0A1L3Q433"/>
<evidence type="ECO:0000313" key="7">
    <source>
        <dbReference type="Proteomes" id="UP000267921"/>
    </source>
</evidence>
<dbReference type="EMBL" id="RJJG01000004">
    <property type="protein sequence ID" value="RNI09049.1"/>
    <property type="molecule type" value="Genomic_DNA"/>
</dbReference>
<evidence type="ECO:0000256" key="1">
    <source>
        <dbReference type="SAM" id="Phobius"/>
    </source>
</evidence>
<name>A0A1L3Q433_9EURY</name>
<dbReference type="Proteomes" id="UP000198669">
    <property type="component" value="Unassembled WGS sequence"/>
</dbReference>
<keyword evidence="5" id="KW-1185">Reference proteome</keyword>
<evidence type="ECO:0000313" key="3">
    <source>
        <dbReference type="EMBL" id="RNI09049.1"/>
    </source>
</evidence>
<feature type="transmembrane region" description="Helical" evidence="1">
    <location>
        <begin position="24"/>
        <end position="47"/>
    </location>
</feature>
<gene>
    <name evidence="2" type="ORF">BHR79_09060</name>
    <name evidence="3" type="ORF">EFE40_06205</name>
    <name evidence="4" type="ORF">SAMN04515625_0722</name>
</gene>
<evidence type="ECO:0000313" key="2">
    <source>
        <dbReference type="EMBL" id="APH39615.1"/>
    </source>
</evidence>
<accession>A0A1L3Q433</accession>
<dbReference type="RefSeq" id="WP_072562037.1">
    <property type="nucleotide sequence ID" value="NZ_CP017921.1"/>
</dbReference>
<dbReference type="STRING" id="2177.BHR79_09060"/>
<dbReference type="EMBL" id="FNMU01000002">
    <property type="protein sequence ID" value="SDW32976.1"/>
    <property type="molecule type" value="Genomic_DNA"/>
</dbReference>
<keyword evidence="1" id="KW-1133">Transmembrane helix</keyword>
<protein>
    <submittedName>
        <fullName evidence="2">Uncharacterized protein</fullName>
    </submittedName>
</protein>
<keyword evidence="1" id="KW-0472">Membrane</keyword>
<feature type="transmembrane region" description="Helical" evidence="1">
    <location>
        <begin position="67"/>
        <end position="86"/>
    </location>
</feature>
<sequence>MPIWVSAGAIAGALYGNLLLGPSIGSVGLGTIMGIAIGSLGGISFGLSQIRKQEGDDRYSFEGEENLMKIMGAVAIILFVITLAMLF</sequence>
<dbReference type="GeneID" id="30583916"/>
<dbReference type="KEGG" id="mhaz:BHR79_09060"/>
<organism evidence="2 5">
    <name type="scientific">Methanohalophilus halophilus</name>
    <dbReference type="NCBI Taxonomy" id="2177"/>
    <lineage>
        <taxon>Archaea</taxon>
        <taxon>Methanobacteriati</taxon>
        <taxon>Methanobacteriota</taxon>
        <taxon>Stenosarchaea group</taxon>
        <taxon>Methanomicrobia</taxon>
        <taxon>Methanosarcinales</taxon>
        <taxon>Methanosarcinaceae</taxon>
        <taxon>Methanohalophilus</taxon>
    </lineage>
</organism>
<reference evidence="4 6" key="2">
    <citation type="submission" date="2016-10" db="EMBL/GenBank/DDBJ databases">
        <authorList>
            <person name="de Groot N.N."/>
        </authorList>
    </citation>
    <scope>NUCLEOTIDE SEQUENCE [LARGE SCALE GENOMIC DNA]</scope>
    <source>
        <strain evidence="4 6">Z-7982</strain>
    </source>
</reference>
<evidence type="ECO:0000313" key="5">
    <source>
        <dbReference type="Proteomes" id="UP000186879"/>
    </source>
</evidence>
<dbReference type="Proteomes" id="UP000186879">
    <property type="component" value="Chromosome"/>
</dbReference>
<keyword evidence="1" id="KW-0812">Transmembrane</keyword>
<reference evidence="3 7" key="3">
    <citation type="submission" date="2018-10" db="EMBL/GenBank/DDBJ databases">
        <title>Cultivation of a novel Methanohalophilus strain from Kebrit Deep of the Red Sea and a genomic comparison of members of the genus Methanohalophilus.</title>
        <authorList>
            <person name="Guan Y."/>
            <person name="Ngugi D.K."/>
            <person name="Stingl U."/>
        </authorList>
    </citation>
    <scope>NUCLEOTIDE SEQUENCE [LARGE SCALE GENOMIC DNA]</scope>
    <source>
        <strain evidence="3 7">DSM 3094</strain>
    </source>
</reference>